<dbReference type="PANTHER" id="PTHR10000:SF8">
    <property type="entry name" value="HAD SUPERFAMILY HYDROLASE-LIKE, TYPE 3"/>
    <property type="match status" value="1"/>
</dbReference>
<keyword evidence="1" id="KW-0378">Hydrolase</keyword>
<protein>
    <submittedName>
        <fullName evidence="1">HAD family hydrolase</fullName>
        <ecNumber evidence="1">3.1.3.-</ecNumber>
    </submittedName>
</protein>
<dbReference type="Gene3D" id="3.30.1240.10">
    <property type="match status" value="1"/>
</dbReference>
<dbReference type="SUPFAM" id="SSF56784">
    <property type="entry name" value="HAD-like"/>
    <property type="match status" value="1"/>
</dbReference>
<name>A0ABV4CKV2_9PSEU</name>
<sequence>MPDATWKPRLIALDVDGTLLDPDTQTISAAVRTSVRRAVDAGAEVIVATGRSMLGALPVLADLGLTRGVALCSNGAVVLDAATGEAVSVETFEPAPVVAELARRVPGSILAVERLGEGNLVTAPFGPDELHGPQHVGTIEDVTAGPVPRLVANWVGHEPAEVVAAMRGAVLPGATFTLDHYEPWVTVVPQDVTKGAALEKLRAELGVPAAETFAAGDGDNDVQMLEWAAHGVAMGQGPAVVHAAADEVTAPVAEDGLATALDRWFR</sequence>
<keyword evidence="2" id="KW-1185">Reference proteome</keyword>
<reference evidence="1 2" key="1">
    <citation type="submission" date="2024-08" db="EMBL/GenBank/DDBJ databases">
        <title>Genome mining of Saccharopolyspora cebuensis PGLac3 from Nigerian medicinal plant.</title>
        <authorList>
            <person name="Ezeobiora C.E."/>
            <person name="Igbokwe N.H."/>
            <person name="Amin D.H."/>
            <person name="Mendie U.E."/>
        </authorList>
    </citation>
    <scope>NUCLEOTIDE SEQUENCE [LARGE SCALE GENOMIC DNA]</scope>
    <source>
        <strain evidence="1 2">PGLac3</strain>
    </source>
</reference>
<dbReference type="Pfam" id="PF08282">
    <property type="entry name" value="Hydrolase_3"/>
    <property type="match status" value="2"/>
</dbReference>
<dbReference type="EMBL" id="JBGEHV010000025">
    <property type="protein sequence ID" value="MEY8040737.1"/>
    <property type="molecule type" value="Genomic_DNA"/>
</dbReference>
<dbReference type="InterPro" id="IPR036412">
    <property type="entry name" value="HAD-like_sf"/>
</dbReference>
<dbReference type="PANTHER" id="PTHR10000">
    <property type="entry name" value="PHOSPHOSERINE PHOSPHATASE"/>
    <property type="match status" value="1"/>
</dbReference>
<gene>
    <name evidence="1" type="ORF">AB8O55_15120</name>
</gene>
<comment type="caution">
    <text evidence="1">The sequence shown here is derived from an EMBL/GenBank/DDBJ whole genome shotgun (WGS) entry which is preliminary data.</text>
</comment>
<evidence type="ECO:0000313" key="2">
    <source>
        <dbReference type="Proteomes" id="UP001564626"/>
    </source>
</evidence>
<dbReference type="Proteomes" id="UP001564626">
    <property type="component" value="Unassembled WGS sequence"/>
</dbReference>
<dbReference type="EC" id="3.1.3.-" evidence="1"/>
<dbReference type="RefSeq" id="WP_345360522.1">
    <property type="nucleotide sequence ID" value="NZ_BAABII010000004.1"/>
</dbReference>
<proteinExistence type="predicted"/>
<organism evidence="1 2">
    <name type="scientific">Saccharopolyspora cebuensis</name>
    <dbReference type="NCBI Taxonomy" id="418759"/>
    <lineage>
        <taxon>Bacteria</taxon>
        <taxon>Bacillati</taxon>
        <taxon>Actinomycetota</taxon>
        <taxon>Actinomycetes</taxon>
        <taxon>Pseudonocardiales</taxon>
        <taxon>Pseudonocardiaceae</taxon>
        <taxon>Saccharopolyspora</taxon>
    </lineage>
</organism>
<dbReference type="GO" id="GO:0016787">
    <property type="term" value="F:hydrolase activity"/>
    <property type="evidence" value="ECO:0007669"/>
    <property type="project" value="UniProtKB-KW"/>
</dbReference>
<dbReference type="InterPro" id="IPR023214">
    <property type="entry name" value="HAD_sf"/>
</dbReference>
<evidence type="ECO:0000313" key="1">
    <source>
        <dbReference type="EMBL" id="MEY8040737.1"/>
    </source>
</evidence>
<dbReference type="Gene3D" id="3.40.50.1000">
    <property type="entry name" value="HAD superfamily/HAD-like"/>
    <property type="match status" value="1"/>
</dbReference>
<accession>A0ABV4CKV2</accession>